<reference evidence="1" key="4">
    <citation type="submission" date="2025-09" db="UniProtKB">
        <authorList>
            <consortium name="Ensembl"/>
        </authorList>
    </citation>
    <scope>IDENTIFICATION</scope>
    <source>
        <strain evidence="1">HNI</strain>
    </source>
</reference>
<organism evidence="1 2">
    <name type="scientific">Oryzias latipes</name>
    <name type="common">Japanese rice fish</name>
    <name type="synonym">Japanese killifish</name>
    <dbReference type="NCBI Taxonomy" id="8090"/>
    <lineage>
        <taxon>Eukaryota</taxon>
        <taxon>Metazoa</taxon>
        <taxon>Chordata</taxon>
        <taxon>Craniata</taxon>
        <taxon>Vertebrata</taxon>
        <taxon>Euteleostomi</taxon>
        <taxon>Actinopterygii</taxon>
        <taxon>Neopterygii</taxon>
        <taxon>Teleostei</taxon>
        <taxon>Neoteleostei</taxon>
        <taxon>Acanthomorphata</taxon>
        <taxon>Ovalentaria</taxon>
        <taxon>Atherinomorphae</taxon>
        <taxon>Beloniformes</taxon>
        <taxon>Adrianichthyidae</taxon>
        <taxon>Oryziinae</taxon>
        <taxon>Oryzias</taxon>
    </lineage>
</organism>
<reference evidence="1 2" key="2">
    <citation type="submission" date="2017-04" db="EMBL/GenBank/DDBJ databases">
        <title>CpG methylation of centromeres and impact of large insertions on vertebrate speciation.</title>
        <authorList>
            <person name="Ichikawa K."/>
            <person name="Yoshimura J."/>
            <person name="Morishita S."/>
        </authorList>
    </citation>
    <scope>NUCLEOTIDE SEQUENCE</scope>
    <source>
        <strain evidence="1 2">HNI</strain>
    </source>
</reference>
<accession>A0A3P9KP89</accession>
<sequence length="198" mass="22129">SKLLKKVLIYAQQSFGSFSAAGCRVEDSDLYAIQFQVSAPAEDINRDVKDEGSLANLVIFQFHRYWFIVGLNGLCAHMSLLKRSIAAKSSCPSPLTFWNPCSETLALGRHEHHSLANAVLHMYGFQVLLPQIFWVLSSEAHKGILALMTGGPLGTKAANLNFIFYFFSFQESWCGLEGSWREQLLVAWLEVRAQLGRA</sequence>
<proteinExistence type="predicted"/>
<evidence type="ECO:0000313" key="2">
    <source>
        <dbReference type="Proteomes" id="UP000265180"/>
    </source>
</evidence>
<evidence type="ECO:0000313" key="1">
    <source>
        <dbReference type="Ensembl" id="ENSORLP00020010192.1"/>
    </source>
</evidence>
<reference evidence="1" key="3">
    <citation type="submission" date="2025-08" db="UniProtKB">
        <authorList>
            <consortium name="Ensembl"/>
        </authorList>
    </citation>
    <scope>IDENTIFICATION</scope>
    <source>
        <strain evidence="1">HNI</strain>
    </source>
</reference>
<reference key="1">
    <citation type="journal article" date="2007" name="Nature">
        <title>The medaka draft genome and insights into vertebrate genome evolution.</title>
        <authorList>
            <person name="Kasahara M."/>
            <person name="Naruse K."/>
            <person name="Sasaki S."/>
            <person name="Nakatani Y."/>
            <person name="Qu W."/>
            <person name="Ahsan B."/>
            <person name="Yamada T."/>
            <person name="Nagayasu Y."/>
            <person name="Doi K."/>
            <person name="Kasai Y."/>
            <person name="Jindo T."/>
            <person name="Kobayashi D."/>
            <person name="Shimada A."/>
            <person name="Toyoda A."/>
            <person name="Kuroki Y."/>
            <person name="Fujiyama A."/>
            <person name="Sasaki T."/>
            <person name="Shimizu A."/>
            <person name="Asakawa S."/>
            <person name="Shimizu N."/>
            <person name="Hashimoto S."/>
            <person name="Yang J."/>
            <person name="Lee Y."/>
            <person name="Matsushima K."/>
            <person name="Sugano S."/>
            <person name="Sakaizumi M."/>
            <person name="Narita T."/>
            <person name="Ohishi K."/>
            <person name="Haga S."/>
            <person name="Ohta F."/>
            <person name="Nomoto H."/>
            <person name="Nogata K."/>
            <person name="Morishita T."/>
            <person name="Endo T."/>
            <person name="Shin-I T."/>
            <person name="Takeda H."/>
            <person name="Morishita S."/>
            <person name="Kohara Y."/>
        </authorList>
    </citation>
    <scope>NUCLEOTIDE SEQUENCE [LARGE SCALE GENOMIC DNA]</scope>
    <source>
        <strain>Hd-rR</strain>
    </source>
</reference>
<dbReference type="AlphaFoldDB" id="A0A3P9KP89"/>
<dbReference type="Proteomes" id="UP000265180">
    <property type="component" value="Chromosome 11"/>
</dbReference>
<name>A0A3P9KP89_ORYLA</name>
<protein>
    <submittedName>
        <fullName evidence="1">Uncharacterized protein</fullName>
    </submittedName>
</protein>
<dbReference type="Ensembl" id="ENSORLT00020016775.1">
    <property type="protein sequence ID" value="ENSORLP00020010192.1"/>
    <property type="gene ID" value="ENSORLG00020000276.1"/>
</dbReference>